<feature type="domain" description="Capsule synthesis protein CapA" evidence="2">
    <location>
        <begin position="2"/>
        <end position="243"/>
    </location>
</feature>
<reference evidence="3 4" key="1">
    <citation type="submission" date="2020-08" db="EMBL/GenBank/DDBJ databases">
        <title>Sequencing the genomes of 1000 actinobacteria strains.</title>
        <authorList>
            <person name="Klenk H.-P."/>
        </authorList>
    </citation>
    <scope>NUCLEOTIDE SEQUENCE [LARGE SCALE GENOMIC DNA]</scope>
    <source>
        <strain evidence="3 4">DSM 45258</strain>
    </source>
</reference>
<dbReference type="OrthoDB" id="9810718at2"/>
<evidence type="ECO:0000313" key="3">
    <source>
        <dbReference type="EMBL" id="MBB3036728.1"/>
    </source>
</evidence>
<comment type="similarity">
    <text evidence="1">Belongs to the CapA family.</text>
</comment>
<dbReference type="EMBL" id="JACHWS010000001">
    <property type="protein sequence ID" value="MBB3036728.1"/>
    <property type="molecule type" value="Genomic_DNA"/>
</dbReference>
<sequence>MRVALLGDTMLGRGVADRLRQDGPYALFSPALREVVADADCVIANLECCISDRGEKWDPAFKPFHFRAPPSAVEVLNWLNVDCVNLANNHVLDYGYGAFHDTLRYLREAGIGAVGAGGSVAEARRGAVLVKHGFRLAVLGFADHPPDFAATNVRAGTAYADVRNGTPGWLTSSVHDLARVADAVLVTPHWGPNMTTEPLPEFKRCARSLVESGATLIAGHSAHVFHGCAPHVFYDLGDVIDDYMRYRDVRNELGIIGFAEIGRPRFEVLPIHLSFAYTEIATGRDREWIAARLSAACAELGTEVRQTEGADGMLIVRW</sequence>
<dbReference type="AlphaFoldDB" id="A0A839RKH7"/>
<comment type="caution">
    <text evidence="3">The sequence shown here is derived from an EMBL/GenBank/DDBJ whole genome shotgun (WGS) entry which is preliminary data.</text>
</comment>
<gene>
    <name evidence="3" type="ORF">FHU29_001162</name>
</gene>
<name>A0A839RKH7_9ACTN</name>
<keyword evidence="4" id="KW-1185">Reference proteome</keyword>
<accession>A0A839RKH7</accession>
<dbReference type="SMART" id="SM00854">
    <property type="entry name" value="PGA_cap"/>
    <property type="match status" value="1"/>
</dbReference>
<evidence type="ECO:0000259" key="2">
    <source>
        <dbReference type="SMART" id="SM00854"/>
    </source>
</evidence>
<dbReference type="Gene3D" id="3.60.21.10">
    <property type="match status" value="1"/>
</dbReference>
<organism evidence="3 4">
    <name type="scientific">Hoyosella altamirensis</name>
    <dbReference type="NCBI Taxonomy" id="616997"/>
    <lineage>
        <taxon>Bacteria</taxon>
        <taxon>Bacillati</taxon>
        <taxon>Actinomycetota</taxon>
        <taxon>Actinomycetes</taxon>
        <taxon>Mycobacteriales</taxon>
        <taxon>Hoyosellaceae</taxon>
        <taxon>Hoyosella</taxon>
    </lineage>
</organism>
<dbReference type="PANTHER" id="PTHR33393">
    <property type="entry name" value="POLYGLUTAMINE SYNTHESIS ACCESSORY PROTEIN RV0574C-RELATED"/>
    <property type="match status" value="1"/>
</dbReference>
<evidence type="ECO:0000256" key="1">
    <source>
        <dbReference type="ARBA" id="ARBA00005662"/>
    </source>
</evidence>
<dbReference type="Pfam" id="PF09587">
    <property type="entry name" value="PGA_cap"/>
    <property type="match status" value="1"/>
</dbReference>
<evidence type="ECO:0000313" key="4">
    <source>
        <dbReference type="Proteomes" id="UP000567922"/>
    </source>
</evidence>
<dbReference type="InterPro" id="IPR052169">
    <property type="entry name" value="CW_Biosynth-Accessory"/>
</dbReference>
<dbReference type="PANTHER" id="PTHR33393:SF13">
    <property type="entry name" value="PGA BIOSYNTHESIS PROTEIN CAPA"/>
    <property type="match status" value="1"/>
</dbReference>
<dbReference type="Proteomes" id="UP000567922">
    <property type="component" value="Unassembled WGS sequence"/>
</dbReference>
<dbReference type="InterPro" id="IPR029052">
    <property type="entry name" value="Metallo-depent_PP-like"/>
</dbReference>
<proteinExistence type="inferred from homology"/>
<dbReference type="CDD" id="cd07381">
    <property type="entry name" value="MPP_CapA"/>
    <property type="match status" value="1"/>
</dbReference>
<dbReference type="SUPFAM" id="SSF56300">
    <property type="entry name" value="Metallo-dependent phosphatases"/>
    <property type="match status" value="1"/>
</dbReference>
<dbReference type="InterPro" id="IPR019079">
    <property type="entry name" value="Capsule_synth_CapA"/>
</dbReference>
<protein>
    <submittedName>
        <fullName evidence="3">Poly-gamma-glutamate synthesis protein (Capsule biosynthesis protein)</fullName>
    </submittedName>
</protein>
<dbReference type="RefSeq" id="WP_074390881.1">
    <property type="nucleotide sequence ID" value="NZ_BDDI01000010.1"/>
</dbReference>